<dbReference type="InterPro" id="IPR002543">
    <property type="entry name" value="FtsK_dom"/>
</dbReference>
<dbReference type="Gene3D" id="3.40.50.300">
    <property type="entry name" value="P-loop containing nucleotide triphosphate hydrolases"/>
    <property type="match status" value="2"/>
</dbReference>
<organism evidence="5 6">
    <name type="scientific">Stackebrandtia endophytica</name>
    <dbReference type="NCBI Taxonomy" id="1496996"/>
    <lineage>
        <taxon>Bacteria</taxon>
        <taxon>Bacillati</taxon>
        <taxon>Actinomycetota</taxon>
        <taxon>Actinomycetes</taxon>
        <taxon>Glycomycetales</taxon>
        <taxon>Glycomycetaceae</taxon>
        <taxon>Stackebrandtia</taxon>
    </lineage>
</organism>
<dbReference type="InParanoid" id="A0A543ATD0"/>
<evidence type="ECO:0000313" key="5">
    <source>
        <dbReference type="EMBL" id="TQL75796.1"/>
    </source>
</evidence>
<dbReference type="PANTHER" id="PTHR22683:SF41">
    <property type="entry name" value="DNA TRANSLOCASE FTSK"/>
    <property type="match status" value="1"/>
</dbReference>
<dbReference type="InterPro" id="IPR027417">
    <property type="entry name" value="P-loop_NTPase"/>
</dbReference>
<dbReference type="PANTHER" id="PTHR22683">
    <property type="entry name" value="SPORULATION PROTEIN RELATED"/>
    <property type="match status" value="1"/>
</dbReference>
<evidence type="ECO:0000259" key="4">
    <source>
        <dbReference type="PROSITE" id="PS50901"/>
    </source>
</evidence>
<reference evidence="5 6" key="1">
    <citation type="submission" date="2019-06" db="EMBL/GenBank/DDBJ databases">
        <title>Sequencing the genomes of 1000 actinobacteria strains.</title>
        <authorList>
            <person name="Klenk H.-P."/>
        </authorList>
    </citation>
    <scope>NUCLEOTIDE SEQUENCE [LARGE SCALE GENOMIC DNA]</scope>
    <source>
        <strain evidence="5 6">DSM 45928</strain>
    </source>
</reference>
<dbReference type="GO" id="GO:0005524">
    <property type="term" value="F:ATP binding"/>
    <property type="evidence" value="ECO:0007669"/>
    <property type="project" value="UniProtKB-UniRule"/>
</dbReference>
<gene>
    <name evidence="5" type="ORF">FB566_1311</name>
</gene>
<protein>
    <submittedName>
        <fullName evidence="5">FtsK/SpoIIIE family protein</fullName>
    </submittedName>
</protein>
<name>A0A543ATD0_9ACTN</name>
<evidence type="ECO:0000313" key="6">
    <source>
        <dbReference type="Proteomes" id="UP000317043"/>
    </source>
</evidence>
<keyword evidence="6" id="KW-1185">Reference proteome</keyword>
<comment type="caution">
    <text evidence="5">The sequence shown here is derived from an EMBL/GenBank/DDBJ whole genome shotgun (WGS) entry which is preliminary data.</text>
</comment>
<feature type="binding site" evidence="3">
    <location>
        <begin position="382"/>
        <end position="389"/>
    </location>
    <ligand>
        <name>ATP</name>
        <dbReference type="ChEBI" id="CHEBI:30616"/>
    </ligand>
</feature>
<dbReference type="GO" id="GO:0003677">
    <property type="term" value="F:DNA binding"/>
    <property type="evidence" value="ECO:0007669"/>
    <property type="project" value="InterPro"/>
</dbReference>
<dbReference type="SUPFAM" id="SSF52540">
    <property type="entry name" value="P-loop containing nucleoside triphosphate hydrolases"/>
    <property type="match status" value="1"/>
</dbReference>
<feature type="domain" description="FtsK" evidence="4">
    <location>
        <begin position="364"/>
        <end position="569"/>
    </location>
</feature>
<sequence length="887" mass="95942">MAGWRTRLSQQVSADLATARGAARRLAVEAAETAEMARRAATESLEVARRKQAGLTATHRRILDHITRRAEAQIDAAVSDLAAVTAPATGAAGGSPWPQWKRVSSPRREPMWLLRMGELSVGSGDPASRPPALVGLADHSHLRLSPDAEAALPGILLRTLGSAPPGAVRLTVYDPERLGGSLAGFAPLAPCGLLGFVGPHGLSTMLDEHVEHIRRINATVLAGDHASLLDLATATGRRPEPWRILVLLSADMPEWTKEQRAQLARIRRTGVACGVHLLVVGEDLPDDTDTVAVTATHTSLTAAARIRLDTPPPKELITGTCRDIAREYSAGPQPTRLADLIPETLWTGDSSDGLTVPVGEGANGRLAELTLGDSPPHALVGGPSGSGKTNLLYAWLGALTSRYHPDELELYLLDFKEGVSFARFASGKRDPSWLPHVKLVGVNINDDREFGLALLRHLRTELRRRAEAAKRHEATKLAELRQVDENGRWPRIIAVIDEFQVLVDGRDEVSAEAVTLLEDLARRGRSQGIHLVLASQDIAGIEALWGRPSLIAQFTLRIALPKARRLLADTNTAAEEIPRFHAVVNADSGVSEANQVVRLPDASTREVWEPLQAGMWRRRPRDNDPPRLFDGDHVPLLPDNPITAVPAARGGEALIAVVGQAIDVSSHAASLRLTRTPGRNLAVLGTRAVEACDILAGAALSVARRHRVRVTLCCLDADAAGDAYRLVAALEETGAVVDWQTSLSDVVADWNHHPGELPHLVLLYAVDAAGSSLDPVGRQRLREMLLSGPENRVHTLGWWRSVPRLREDLGGFAARFDSIDAWVALDVQGPELAPLSPQPGGPTWYPRARRGLFFDRAVHRTAEVIIPYDTDSVLPTVDNLLTREATR</sequence>
<evidence type="ECO:0000256" key="3">
    <source>
        <dbReference type="PROSITE-ProRule" id="PRU00289"/>
    </source>
</evidence>
<keyword evidence="1 3" id="KW-0547">Nucleotide-binding</keyword>
<dbReference type="AlphaFoldDB" id="A0A543ATD0"/>
<keyword evidence="2 3" id="KW-0067">ATP-binding</keyword>
<dbReference type="InterPro" id="IPR050206">
    <property type="entry name" value="FtsK/SpoIIIE/SftA"/>
</dbReference>
<dbReference type="EMBL" id="VFOW01000001">
    <property type="protein sequence ID" value="TQL75796.1"/>
    <property type="molecule type" value="Genomic_DNA"/>
</dbReference>
<accession>A0A543ATD0</accession>
<dbReference type="PROSITE" id="PS50901">
    <property type="entry name" value="FTSK"/>
    <property type="match status" value="1"/>
</dbReference>
<dbReference type="Proteomes" id="UP000317043">
    <property type="component" value="Unassembled WGS sequence"/>
</dbReference>
<proteinExistence type="predicted"/>
<dbReference type="CDD" id="cd01127">
    <property type="entry name" value="TrwB_TraG_TraD_VirD4"/>
    <property type="match status" value="1"/>
</dbReference>
<dbReference type="Pfam" id="PF01580">
    <property type="entry name" value="FtsK_SpoIIIE"/>
    <property type="match status" value="1"/>
</dbReference>
<evidence type="ECO:0000256" key="2">
    <source>
        <dbReference type="ARBA" id="ARBA00022840"/>
    </source>
</evidence>
<dbReference type="OrthoDB" id="9807790at2"/>
<evidence type="ECO:0000256" key="1">
    <source>
        <dbReference type="ARBA" id="ARBA00022741"/>
    </source>
</evidence>